<dbReference type="Proteomes" id="UP000294829">
    <property type="component" value="Unassembled WGS sequence"/>
</dbReference>
<gene>
    <name evidence="2" type="ORF">E2I14_18290</name>
</gene>
<dbReference type="OrthoDB" id="8703226at2"/>
<protein>
    <submittedName>
        <fullName evidence="2">Uncharacterized protein</fullName>
    </submittedName>
</protein>
<name>A0A4R5VP68_9BURK</name>
<sequence>MKADSLTRRLLCLGAIALAHLALLFAFRLSAPLIASTKAKFSNLQFVTLSQPLKKTTTVSTTRTAKITPAAKDRIATKSATSPSLAVPNDHPAELQPEPITEPKLDLDALRQAAVRAEMEREKSPIERMNEARIKNHGLETKVDDAASKAQRADCRNAYAGAGLFAPLIIAADLVRDKGCKF</sequence>
<feature type="region of interest" description="Disordered" evidence="1">
    <location>
        <begin position="78"/>
        <end position="98"/>
    </location>
</feature>
<dbReference type="AlphaFoldDB" id="A0A4R5VP68"/>
<comment type="caution">
    <text evidence="2">The sequence shown here is derived from an EMBL/GenBank/DDBJ whole genome shotgun (WGS) entry which is preliminary data.</text>
</comment>
<proteinExistence type="predicted"/>
<evidence type="ECO:0000256" key="1">
    <source>
        <dbReference type="SAM" id="MobiDB-lite"/>
    </source>
</evidence>
<evidence type="ECO:0000313" key="3">
    <source>
        <dbReference type="Proteomes" id="UP000294829"/>
    </source>
</evidence>
<dbReference type="EMBL" id="SMYL01000018">
    <property type="protein sequence ID" value="TDK60039.1"/>
    <property type="molecule type" value="Genomic_DNA"/>
</dbReference>
<evidence type="ECO:0000313" key="2">
    <source>
        <dbReference type="EMBL" id="TDK60039.1"/>
    </source>
</evidence>
<organism evidence="2 3">
    <name type="scientific">Sapientia aquatica</name>
    <dbReference type="NCBI Taxonomy" id="1549640"/>
    <lineage>
        <taxon>Bacteria</taxon>
        <taxon>Pseudomonadati</taxon>
        <taxon>Pseudomonadota</taxon>
        <taxon>Betaproteobacteria</taxon>
        <taxon>Burkholderiales</taxon>
        <taxon>Oxalobacteraceae</taxon>
        <taxon>Sapientia</taxon>
    </lineage>
</organism>
<reference evidence="2 3" key="1">
    <citation type="submission" date="2019-03" db="EMBL/GenBank/DDBJ databases">
        <title>Sapientia aquatica gen. nov., sp. nov., isolated from a crater lake.</title>
        <authorList>
            <person name="Felfoldi T."/>
            <person name="Szabo A."/>
            <person name="Toth E."/>
            <person name="Schumann P."/>
            <person name="Keki Z."/>
            <person name="Marialigeti K."/>
            <person name="Mathe I."/>
        </authorList>
    </citation>
    <scope>NUCLEOTIDE SEQUENCE [LARGE SCALE GENOMIC DNA]</scope>
    <source>
        <strain evidence="2 3">SA-152</strain>
    </source>
</reference>
<accession>A0A4R5VP68</accession>
<dbReference type="RefSeq" id="WP_133331227.1">
    <property type="nucleotide sequence ID" value="NZ_SMYL01000018.1"/>
</dbReference>
<keyword evidence="3" id="KW-1185">Reference proteome</keyword>